<name>A0A4Q2US86_9BACT</name>
<reference evidence="1 2" key="1">
    <citation type="submission" date="2019-01" db="EMBL/GenBank/DDBJ databases">
        <title>Spirosoma flava sp. nov., a propanil-degrading bacterium isolated from herbicide-contaminated soil.</title>
        <authorList>
            <person name="Zhang L."/>
            <person name="Jiang J.-D."/>
        </authorList>
    </citation>
    <scope>NUCLEOTIDE SEQUENCE [LARGE SCALE GENOMIC DNA]</scope>
    <source>
        <strain evidence="1 2">TY50</strain>
    </source>
</reference>
<comment type="caution">
    <text evidence="1">The sequence shown here is derived from an EMBL/GenBank/DDBJ whole genome shotgun (WGS) entry which is preliminary data.</text>
</comment>
<evidence type="ECO:0000313" key="2">
    <source>
        <dbReference type="Proteomes" id="UP000290407"/>
    </source>
</evidence>
<dbReference type="Proteomes" id="UP000290407">
    <property type="component" value="Unassembled WGS sequence"/>
</dbReference>
<keyword evidence="2" id="KW-1185">Reference proteome</keyword>
<protein>
    <submittedName>
        <fullName evidence="1">Uncharacterized protein</fullName>
    </submittedName>
</protein>
<sequence>MKNLLTTKNWGCPDTWPIDAAIVAEAAWNLADTAERLHGCSLREADVSKSYGREFAGVDLLLAVPQLAGTMRFPKAVLWLIRNEVLQSVDVLNWDTLFIPSLFIEDQQEAYRTLRTRTNRLADLLIAAHLHYTDAQREARVSIGLSHTYFANIKAMRKEKQYYRLQRLAIAWLKAGAIDLELWGERLAAGKDSLLDLTYAR</sequence>
<gene>
    <name evidence="1" type="ORF">EQG79_00835</name>
</gene>
<evidence type="ECO:0000313" key="1">
    <source>
        <dbReference type="EMBL" id="RYC70731.1"/>
    </source>
</evidence>
<proteinExistence type="predicted"/>
<organism evidence="1 2">
    <name type="scientific">Spirosoma sordidisoli</name>
    <dbReference type="NCBI Taxonomy" id="2502893"/>
    <lineage>
        <taxon>Bacteria</taxon>
        <taxon>Pseudomonadati</taxon>
        <taxon>Bacteroidota</taxon>
        <taxon>Cytophagia</taxon>
        <taxon>Cytophagales</taxon>
        <taxon>Cytophagaceae</taxon>
        <taxon>Spirosoma</taxon>
    </lineage>
</organism>
<dbReference type="AlphaFoldDB" id="A0A4Q2US86"/>
<dbReference type="EMBL" id="SBLB01000001">
    <property type="protein sequence ID" value="RYC70731.1"/>
    <property type="molecule type" value="Genomic_DNA"/>
</dbReference>
<accession>A0A4Q2US86</accession>
<dbReference type="RefSeq" id="WP_129599017.1">
    <property type="nucleotide sequence ID" value="NZ_SBLB01000001.1"/>
</dbReference>